<keyword evidence="3 5" id="KW-0731">Sigma factor</keyword>
<keyword evidence="2 5" id="KW-0805">Transcription regulation</keyword>
<dbReference type="Pfam" id="PF20239">
    <property type="entry name" value="DUF6596"/>
    <property type="match status" value="1"/>
</dbReference>
<evidence type="ECO:0000313" key="9">
    <source>
        <dbReference type="EMBL" id="AIJ26252.1"/>
    </source>
</evidence>
<evidence type="ECO:0000313" key="10">
    <source>
        <dbReference type="Proteomes" id="UP000062973"/>
    </source>
</evidence>
<evidence type="ECO:0000256" key="3">
    <source>
        <dbReference type="ARBA" id="ARBA00023082"/>
    </source>
</evidence>
<dbReference type="InterPro" id="IPR013249">
    <property type="entry name" value="RNA_pol_sigma70_r4_t2"/>
</dbReference>
<dbReference type="InterPro" id="IPR014284">
    <property type="entry name" value="RNA_pol_sigma-70_dom"/>
</dbReference>
<feature type="domain" description="RNA polymerase sigma-70 region 2" evidence="6">
    <location>
        <begin position="23"/>
        <end position="79"/>
    </location>
</feature>
<reference evidence="9 10" key="1">
    <citation type="submission" date="2014-07" db="EMBL/GenBank/DDBJ databases">
        <title>Whole Genome Sequence of the Amycolatopsis methanolica 239.</title>
        <authorList>
            <person name="Tang B."/>
        </authorList>
    </citation>
    <scope>NUCLEOTIDE SEQUENCE [LARGE SCALE GENOMIC DNA]</scope>
    <source>
        <strain evidence="9 10">239</strain>
    </source>
</reference>
<dbReference type="AlphaFoldDB" id="A0A076N875"/>
<dbReference type="PANTHER" id="PTHR47756:SF1">
    <property type="entry name" value="BLL0085 PROTEIN"/>
    <property type="match status" value="1"/>
</dbReference>
<keyword evidence="5" id="KW-0238">DNA-binding</keyword>
<proteinExistence type="inferred from homology"/>
<dbReference type="GO" id="GO:0006352">
    <property type="term" value="P:DNA-templated transcription initiation"/>
    <property type="evidence" value="ECO:0007669"/>
    <property type="project" value="InterPro"/>
</dbReference>
<evidence type="ECO:0000256" key="4">
    <source>
        <dbReference type="ARBA" id="ARBA00023163"/>
    </source>
</evidence>
<dbReference type="Proteomes" id="UP000062973">
    <property type="component" value="Chromosome"/>
</dbReference>
<evidence type="ECO:0000256" key="5">
    <source>
        <dbReference type="RuleBase" id="RU000716"/>
    </source>
</evidence>
<comment type="similarity">
    <text evidence="1 5">Belongs to the sigma-70 factor family. ECF subfamily.</text>
</comment>
<dbReference type="InterPro" id="IPR013324">
    <property type="entry name" value="RNA_pol_sigma_r3/r4-like"/>
</dbReference>
<dbReference type="STRING" id="1068978.AMETH_6160"/>
<dbReference type="Pfam" id="PF08281">
    <property type="entry name" value="Sigma70_r4_2"/>
    <property type="match status" value="1"/>
</dbReference>
<protein>
    <recommendedName>
        <fullName evidence="5">RNA polymerase sigma factor</fullName>
    </recommendedName>
</protein>
<gene>
    <name evidence="9" type="ORF">AMETH_6160</name>
</gene>
<dbReference type="GO" id="GO:0016987">
    <property type="term" value="F:sigma factor activity"/>
    <property type="evidence" value="ECO:0007669"/>
    <property type="project" value="UniProtKB-KW"/>
</dbReference>
<name>A0A076N875_AMYME</name>
<dbReference type="EMBL" id="CP009110">
    <property type="protein sequence ID" value="AIJ26252.1"/>
    <property type="molecule type" value="Genomic_DNA"/>
</dbReference>
<evidence type="ECO:0000259" key="8">
    <source>
        <dbReference type="Pfam" id="PF20239"/>
    </source>
</evidence>
<evidence type="ECO:0000256" key="1">
    <source>
        <dbReference type="ARBA" id="ARBA00010641"/>
    </source>
</evidence>
<dbReference type="InterPro" id="IPR000838">
    <property type="entry name" value="RNA_pol_sigma70_ECF_CS"/>
</dbReference>
<dbReference type="InterPro" id="IPR046531">
    <property type="entry name" value="DUF6596"/>
</dbReference>
<dbReference type="eggNOG" id="COG4941">
    <property type="taxonomic scope" value="Bacteria"/>
</dbReference>
<dbReference type="Gene3D" id="1.10.10.10">
    <property type="entry name" value="Winged helix-like DNA-binding domain superfamily/Winged helix DNA-binding domain"/>
    <property type="match status" value="1"/>
</dbReference>
<dbReference type="GO" id="GO:0006950">
    <property type="term" value="P:response to stress"/>
    <property type="evidence" value="ECO:0007669"/>
    <property type="project" value="UniProtKB-ARBA"/>
</dbReference>
<dbReference type="Pfam" id="PF04542">
    <property type="entry name" value="Sigma70_r2"/>
    <property type="match status" value="1"/>
</dbReference>
<dbReference type="PROSITE" id="PS01063">
    <property type="entry name" value="SIGMA70_ECF"/>
    <property type="match status" value="1"/>
</dbReference>
<sequence length="418" mass="45519">MTVTVTEAHRTVDAVWRIESAKLIAALTRMVRDVGLAEELAQDALVAALEQWPSSGVPPNPGAWLMTIAKRRAIDHFRHLKMAERKHEEIGLDLETTQQAIEVEPDEVPDDLLRLIFTACHPVLKTEARVALTLRLLGGLTTDEIARAFLVPESTVAQRIVRAKRTLAQKKVPFEVPAGPELAERLGSVLEVVYLIFNEGYSATAGDDWMRPQLCADAMRLGRILAGLAPREPEVFGLVALMELQASRARARVTPDGEPILLLDQNRAKWDRLLIGHGLAALERAESLSPVRGPYVLQAAIAACHARAGAPEDTDWERIAALYGKLAEVAPSPVVELNRAVAVSMASGPEAALPLVDELTASPVLARYHLLPTVRGDLLAKVGRLAEARAEFERAASLTRNARERDVLLARAKATAGE</sequence>
<keyword evidence="4 5" id="KW-0804">Transcription</keyword>
<evidence type="ECO:0000256" key="2">
    <source>
        <dbReference type="ARBA" id="ARBA00023015"/>
    </source>
</evidence>
<dbReference type="GO" id="GO:0003677">
    <property type="term" value="F:DNA binding"/>
    <property type="evidence" value="ECO:0007669"/>
    <property type="project" value="UniProtKB-KW"/>
</dbReference>
<dbReference type="SUPFAM" id="SSF88659">
    <property type="entry name" value="Sigma3 and sigma4 domains of RNA polymerase sigma factors"/>
    <property type="match status" value="1"/>
</dbReference>
<dbReference type="PATRIC" id="fig|1068978.7.peg.6619"/>
<keyword evidence="10" id="KW-1185">Reference proteome</keyword>
<dbReference type="PANTHER" id="PTHR47756">
    <property type="entry name" value="BLL6612 PROTEIN-RELATED"/>
    <property type="match status" value="1"/>
</dbReference>
<dbReference type="HOGENOM" id="CLU_035311_1_0_11"/>
<feature type="domain" description="DUF6596" evidence="8">
    <location>
        <begin position="185"/>
        <end position="285"/>
    </location>
</feature>
<dbReference type="InterPro" id="IPR013325">
    <property type="entry name" value="RNA_pol_sigma_r2"/>
</dbReference>
<evidence type="ECO:0000259" key="6">
    <source>
        <dbReference type="Pfam" id="PF04542"/>
    </source>
</evidence>
<dbReference type="InterPro" id="IPR036388">
    <property type="entry name" value="WH-like_DNA-bd_sf"/>
</dbReference>
<evidence type="ECO:0000259" key="7">
    <source>
        <dbReference type="Pfam" id="PF08281"/>
    </source>
</evidence>
<dbReference type="Gene3D" id="1.10.1740.10">
    <property type="match status" value="1"/>
</dbReference>
<dbReference type="NCBIfam" id="TIGR02937">
    <property type="entry name" value="sigma70-ECF"/>
    <property type="match status" value="1"/>
</dbReference>
<dbReference type="KEGG" id="amq:AMETH_6160"/>
<accession>A0A076N875</accession>
<feature type="domain" description="RNA polymerase sigma factor 70 region 4 type 2" evidence="7">
    <location>
        <begin position="116"/>
        <end position="167"/>
    </location>
</feature>
<dbReference type="SUPFAM" id="SSF88946">
    <property type="entry name" value="Sigma2 domain of RNA polymerase sigma factors"/>
    <property type="match status" value="1"/>
</dbReference>
<dbReference type="InterPro" id="IPR007627">
    <property type="entry name" value="RNA_pol_sigma70_r2"/>
</dbReference>
<organism evidence="9 10">
    <name type="scientific">Amycolatopsis methanolica 239</name>
    <dbReference type="NCBI Taxonomy" id="1068978"/>
    <lineage>
        <taxon>Bacteria</taxon>
        <taxon>Bacillati</taxon>
        <taxon>Actinomycetota</taxon>
        <taxon>Actinomycetes</taxon>
        <taxon>Pseudonocardiales</taxon>
        <taxon>Pseudonocardiaceae</taxon>
        <taxon>Amycolatopsis</taxon>
        <taxon>Amycolatopsis methanolica group</taxon>
    </lineage>
</organism>